<dbReference type="EMBL" id="JBAMMX010000023">
    <property type="protein sequence ID" value="KAK6917063.1"/>
    <property type="molecule type" value="Genomic_DNA"/>
</dbReference>
<dbReference type="AlphaFoldDB" id="A0AAN8UHT3"/>
<accession>A0AAN8UHT3</accession>
<sequence>MKFWSLQYALGNYLALSSVFQVAFVAIGATMVGSISFSKNEGDYAQKGDEVTIHIYEIVAIGRVVEVKPQNCYHETIKPVKFCLVEGEVTWKSKMSRALILC</sequence>
<comment type="caution">
    <text evidence="2">The sequence shown here is derived from an EMBL/GenBank/DDBJ whole genome shotgun (WGS) entry which is preliminary data.</text>
</comment>
<keyword evidence="1" id="KW-1133">Transmembrane helix</keyword>
<evidence type="ECO:0000256" key="1">
    <source>
        <dbReference type="SAM" id="Phobius"/>
    </source>
</evidence>
<keyword evidence="1" id="KW-0812">Transmembrane</keyword>
<feature type="transmembrane region" description="Helical" evidence="1">
    <location>
        <begin position="12"/>
        <end position="37"/>
    </location>
</feature>
<dbReference type="Proteomes" id="UP001370490">
    <property type="component" value="Unassembled WGS sequence"/>
</dbReference>
<evidence type="ECO:0000313" key="2">
    <source>
        <dbReference type="EMBL" id="KAK6917063.1"/>
    </source>
</evidence>
<evidence type="ECO:0000313" key="3">
    <source>
        <dbReference type="Proteomes" id="UP001370490"/>
    </source>
</evidence>
<keyword evidence="3" id="KW-1185">Reference proteome</keyword>
<reference evidence="2 3" key="1">
    <citation type="submission" date="2023-12" db="EMBL/GenBank/DDBJ databases">
        <title>A high-quality genome assembly for Dillenia turbinata (Dilleniales).</title>
        <authorList>
            <person name="Chanderbali A."/>
        </authorList>
    </citation>
    <scope>NUCLEOTIDE SEQUENCE [LARGE SCALE GENOMIC DNA]</scope>
    <source>
        <strain evidence="2">LSX21</strain>
        <tissue evidence="2">Leaf</tissue>
    </source>
</reference>
<protein>
    <submittedName>
        <fullName evidence="2">Phosphatidylserine decarboxylase-related</fullName>
    </submittedName>
</protein>
<keyword evidence="1" id="KW-0472">Membrane</keyword>
<organism evidence="2 3">
    <name type="scientific">Dillenia turbinata</name>
    <dbReference type="NCBI Taxonomy" id="194707"/>
    <lineage>
        <taxon>Eukaryota</taxon>
        <taxon>Viridiplantae</taxon>
        <taxon>Streptophyta</taxon>
        <taxon>Embryophyta</taxon>
        <taxon>Tracheophyta</taxon>
        <taxon>Spermatophyta</taxon>
        <taxon>Magnoliopsida</taxon>
        <taxon>eudicotyledons</taxon>
        <taxon>Gunneridae</taxon>
        <taxon>Pentapetalae</taxon>
        <taxon>Dilleniales</taxon>
        <taxon>Dilleniaceae</taxon>
        <taxon>Dillenia</taxon>
    </lineage>
</organism>
<name>A0AAN8UHT3_9MAGN</name>
<proteinExistence type="predicted"/>
<gene>
    <name evidence="2" type="ORF">RJ641_017814</name>
</gene>